<organism evidence="1 2">
    <name type="scientific">Arundinibacter roseus</name>
    <dbReference type="NCBI Taxonomy" id="2070510"/>
    <lineage>
        <taxon>Bacteria</taxon>
        <taxon>Pseudomonadati</taxon>
        <taxon>Bacteroidota</taxon>
        <taxon>Cytophagia</taxon>
        <taxon>Cytophagales</taxon>
        <taxon>Spirosomataceae</taxon>
        <taxon>Arundinibacter</taxon>
    </lineage>
</organism>
<dbReference type="RefSeq" id="WP_132117405.1">
    <property type="nucleotide sequence ID" value="NZ_SMJU01000006.1"/>
</dbReference>
<dbReference type="EMBL" id="SMJU01000006">
    <property type="protein sequence ID" value="TDB65183.1"/>
    <property type="molecule type" value="Genomic_DNA"/>
</dbReference>
<protein>
    <submittedName>
        <fullName evidence="1">Uncharacterized protein</fullName>
    </submittedName>
</protein>
<proteinExistence type="predicted"/>
<keyword evidence="2" id="KW-1185">Reference proteome</keyword>
<name>A0A4R4KC24_9BACT</name>
<evidence type="ECO:0000313" key="1">
    <source>
        <dbReference type="EMBL" id="TDB65183.1"/>
    </source>
</evidence>
<gene>
    <name evidence="1" type="ORF">EZE20_10765</name>
</gene>
<sequence length="60" mass="6830">MELLLFFFISLFGGIFAAYYVEGKLGLSKEFPKSETKITTSAISEKMLRLSRQLRSGQIH</sequence>
<dbReference type="Proteomes" id="UP000295706">
    <property type="component" value="Unassembled WGS sequence"/>
</dbReference>
<reference evidence="1 2" key="1">
    <citation type="submission" date="2019-02" db="EMBL/GenBank/DDBJ databases">
        <title>Arundinibacter roseus gen. nov., sp. nov., a new member of the family Cytophagaceae.</title>
        <authorList>
            <person name="Szuroczki S."/>
            <person name="Khayer B."/>
            <person name="Sproer C."/>
            <person name="Toumi M."/>
            <person name="Szabo A."/>
            <person name="Felfoldi T."/>
            <person name="Schumann P."/>
            <person name="Toth E."/>
        </authorList>
    </citation>
    <scope>NUCLEOTIDE SEQUENCE [LARGE SCALE GENOMIC DNA]</scope>
    <source>
        <strain evidence="1 2">DMA-k-7a</strain>
    </source>
</reference>
<accession>A0A4R4KC24</accession>
<evidence type="ECO:0000313" key="2">
    <source>
        <dbReference type="Proteomes" id="UP000295706"/>
    </source>
</evidence>
<comment type="caution">
    <text evidence="1">The sequence shown here is derived from an EMBL/GenBank/DDBJ whole genome shotgun (WGS) entry which is preliminary data.</text>
</comment>
<dbReference type="AlphaFoldDB" id="A0A4R4KC24"/>